<keyword evidence="8 14" id="KW-1133">Transmembrane helix</keyword>
<evidence type="ECO:0000256" key="3">
    <source>
        <dbReference type="ARBA" id="ARBA00012374"/>
    </source>
</evidence>
<protein>
    <recommendedName>
        <fullName evidence="4 14">Undecaprenyl-diphosphatase</fullName>
        <ecNumber evidence="3 14">3.6.1.27</ecNumber>
    </recommendedName>
    <alternativeName>
        <fullName evidence="12 14">Bacitracin resistance protein</fullName>
    </alternativeName>
    <alternativeName>
        <fullName evidence="11 14">Undecaprenyl pyrophosphate phosphatase</fullName>
    </alternativeName>
</protein>
<evidence type="ECO:0000256" key="8">
    <source>
        <dbReference type="ARBA" id="ARBA00022989"/>
    </source>
</evidence>
<evidence type="ECO:0000256" key="14">
    <source>
        <dbReference type="HAMAP-Rule" id="MF_01006"/>
    </source>
</evidence>
<comment type="similarity">
    <text evidence="2 14">Belongs to the UppP family.</text>
</comment>
<keyword evidence="14" id="KW-0961">Cell wall biogenesis/degradation</keyword>
<dbReference type="GO" id="GO:0008360">
    <property type="term" value="P:regulation of cell shape"/>
    <property type="evidence" value="ECO:0007669"/>
    <property type="project" value="UniProtKB-KW"/>
</dbReference>
<dbReference type="GO" id="GO:0050380">
    <property type="term" value="F:undecaprenyl-diphosphatase activity"/>
    <property type="evidence" value="ECO:0007669"/>
    <property type="project" value="UniProtKB-UniRule"/>
</dbReference>
<dbReference type="EMBL" id="BGZJ01000001">
    <property type="protein sequence ID" value="GBO93433.1"/>
    <property type="molecule type" value="Genomic_DNA"/>
</dbReference>
<evidence type="ECO:0000256" key="4">
    <source>
        <dbReference type="ARBA" id="ARBA00021581"/>
    </source>
</evidence>
<dbReference type="AlphaFoldDB" id="A0A388SCR7"/>
<keyword evidence="5 14" id="KW-1003">Cell membrane</keyword>
<evidence type="ECO:0000313" key="16">
    <source>
        <dbReference type="Proteomes" id="UP000266091"/>
    </source>
</evidence>
<accession>A0A401LJR4</accession>
<feature type="transmembrane region" description="Helical" evidence="14">
    <location>
        <begin position="46"/>
        <end position="63"/>
    </location>
</feature>
<feature type="transmembrane region" description="Helical" evidence="14">
    <location>
        <begin position="191"/>
        <end position="209"/>
    </location>
</feature>
<keyword evidence="6 14" id="KW-0812">Transmembrane</keyword>
<evidence type="ECO:0000256" key="6">
    <source>
        <dbReference type="ARBA" id="ARBA00022692"/>
    </source>
</evidence>
<keyword evidence="14" id="KW-0573">Peptidoglycan synthesis</keyword>
<dbReference type="HAMAP" id="MF_01006">
    <property type="entry name" value="Undec_diphosphatase"/>
    <property type="match status" value="1"/>
</dbReference>
<comment type="function">
    <text evidence="14">Catalyzes the dephosphorylation of undecaprenyl diphosphate (UPP). Confers resistance to bacitracin.</text>
</comment>
<dbReference type="GO" id="GO:0009252">
    <property type="term" value="P:peptidoglycan biosynthetic process"/>
    <property type="evidence" value="ECO:0007669"/>
    <property type="project" value="UniProtKB-KW"/>
</dbReference>
<evidence type="ECO:0000256" key="7">
    <source>
        <dbReference type="ARBA" id="ARBA00022801"/>
    </source>
</evidence>
<dbReference type="RefSeq" id="WP_116269814.1">
    <property type="nucleotide sequence ID" value="NZ_BGZJ01000001.1"/>
</dbReference>
<evidence type="ECO:0000256" key="11">
    <source>
        <dbReference type="ARBA" id="ARBA00032707"/>
    </source>
</evidence>
<reference evidence="15 16" key="1">
    <citation type="journal article" date="2018" name="Int. J. Syst. Evol. Microbiol.">
        <title>Mesosutterella multiformis gen. nov., sp. nov., a member of the family Sutterellaceae and Sutterella megalosphaeroides sp. nov., isolated from human faeces.</title>
        <authorList>
            <person name="Sakamoto M."/>
            <person name="Ikeyama N."/>
            <person name="Kunihiro T."/>
            <person name="Iino T."/>
            <person name="Yuki M."/>
            <person name="Ohkuma M."/>
        </authorList>
    </citation>
    <scope>NUCLEOTIDE SEQUENCE [LARGE SCALE GENOMIC DNA]</scope>
    <source>
        <strain evidence="15 16">4NBBH2</strain>
    </source>
</reference>
<feature type="transmembrane region" description="Helical" evidence="14">
    <location>
        <begin position="221"/>
        <end position="242"/>
    </location>
</feature>
<feature type="transmembrane region" description="Helical" evidence="14">
    <location>
        <begin position="83"/>
        <end position="103"/>
    </location>
</feature>
<evidence type="ECO:0000256" key="1">
    <source>
        <dbReference type="ARBA" id="ARBA00004651"/>
    </source>
</evidence>
<sequence>MDLIYYIQVILMGIVEGLTEFLPISSTGHLIVAADVMRFSPPDRETFIVGIQAGAIFAVCWFYRERIWKVVMNFLRPGREQNLAVNTVVAFLPAAVAGVLFAHFIQSRLFNVVTVSTTLVIGGLIILAVERMIAAGKIAPRVHEMDDMNWRDALKVGVMQCFAMIPGVSRSGATIIGGMICGLSRKAATEFSFFLAIPTIFGATVYDLWKMRDSVAELNVGGLLLGGAVSFFSALIVVNWLLRFVAHNNFRGFGWYRILFGALVMGLWYTGVIL</sequence>
<evidence type="ECO:0000313" key="15">
    <source>
        <dbReference type="EMBL" id="GBO93433.1"/>
    </source>
</evidence>
<evidence type="ECO:0000256" key="10">
    <source>
        <dbReference type="ARBA" id="ARBA00023251"/>
    </source>
</evidence>
<comment type="subcellular location">
    <subcellularLocation>
        <location evidence="1 14">Cell membrane</location>
        <topology evidence="1 14">Multi-pass membrane protein</topology>
    </subcellularLocation>
</comment>
<dbReference type="PANTHER" id="PTHR30622:SF3">
    <property type="entry name" value="UNDECAPRENYL-DIPHOSPHATASE"/>
    <property type="match status" value="1"/>
</dbReference>
<dbReference type="PANTHER" id="PTHR30622">
    <property type="entry name" value="UNDECAPRENYL-DIPHOSPHATASE"/>
    <property type="match status" value="1"/>
</dbReference>
<dbReference type="EC" id="3.6.1.27" evidence="3 14"/>
<evidence type="ECO:0000256" key="9">
    <source>
        <dbReference type="ARBA" id="ARBA00023136"/>
    </source>
</evidence>
<keyword evidence="16" id="KW-1185">Reference proteome</keyword>
<name>A0A388SCR7_9BURK</name>
<dbReference type="NCBIfam" id="NF001389">
    <property type="entry name" value="PRK00281.1-2"/>
    <property type="match status" value="1"/>
</dbReference>
<accession>A0A388SCR7</accession>
<keyword evidence="9 14" id="KW-0472">Membrane</keyword>
<dbReference type="GO" id="GO:0071555">
    <property type="term" value="P:cell wall organization"/>
    <property type="evidence" value="ECO:0007669"/>
    <property type="project" value="UniProtKB-KW"/>
</dbReference>
<gene>
    <name evidence="14 15" type="primary">uppP</name>
    <name evidence="15" type="ORF">MESMUL_07870</name>
</gene>
<proteinExistence type="inferred from homology"/>
<evidence type="ECO:0000256" key="5">
    <source>
        <dbReference type="ARBA" id="ARBA00022475"/>
    </source>
</evidence>
<evidence type="ECO:0000256" key="12">
    <source>
        <dbReference type="ARBA" id="ARBA00032932"/>
    </source>
</evidence>
<keyword evidence="7 14" id="KW-0378">Hydrolase</keyword>
<feature type="transmembrane region" description="Helical" evidence="14">
    <location>
        <begin position="109"/>
        <end position="129"/>
    </location>
</feature>
<dbReference type="InterPro" id="IPR003824">
    <property type="entry name" value="UppP"/>
</dbReference>
<dbReference type="NCBIfam" id="NF001390">
    <property type="entry name" value="PRK00281.1-4"/>
    <property type="match status" value="1"/>
</dbReference>
<dbReference type="GO" id="GO:0005886">
    <property type="term" value="C:plasma membrane"/>
    <property type="evidence" value="ECO:0007669"/>
    <property type="project" value="UniProtKB-SubCell"/>
</dbReference>
<dbReference type="OrthoDB" id="9808289at2"/>
<dbReference type="Pfam" id="PF02673">
    <property type="entry name" value="BacA"/>
    <property type="match status" value="1"/>
</dbReference>
<comment type="caution">
    <text evidence="15">The sequence shown here is derived from an EMBL/GenBank/DDBJ whole genome shotgun (WGS) entry which is preliminary data.</text>
</comment>
<organism evidence="15 16">
    <name type="scientific">Mesosutterella multiformis</name>
    <dbReference type="NCBI Taxonomy" id="2259133"/>
    <lineage>
        <taxon>Bacteria</taxon>
        <taxon>Pseudomonadati</taxon>
        <taxon>Pseudomonadota</taxon>
        <taxon>Betaproteobacteria</taxon>
        <taxon>Burkholderiales</taxon>
        <taxon>Sutterellaceae</taxon>
        <taxon>Mesosutterella</taxon>
    </lineage>
</organism>
<keyword evidence="14" id="KW-0133">Cell shape</keyword>
<comment type="catalytic activity">
    <reaction evidence="13 14">
        <text>di-trans,octa-cis-undecaprenyl diphosphate + H2O = di-trans,octa-cis-undecaprenyl phosphate + phosphate + H(+)</text>
        <dbReference type="Rhea" id="RHEA:28094"/>
        <dbReference type="ChEBI" id="CHEBI:15377"/>
        <dbReference type="ChEBI" id="CHEBI:15378"/>
        <dbReference type="ChEBI" id="CHEBI:43474"/>
        <dbReference type="ChEBI" id="CHEBI:58405"/>
        <dbReference type="ChEBI" id="CHEBI:60392"/>
        <dbReference type="EC" id="3.6.1.27"/>
    </reaction>
</comment>
<evidence type="ECO:0000256" key="13">
    <source>
        <dbReference type="ARBA" id="ARBA00047594"/>
    </source>
</evidence>
<dbReference type="Proteomes" id="UP000266091">
    <property type="component" value="Unassembled WGS sequence"/>
</dbReference>
<feature type="transmembrane region" description="Helical" evidence="14">
    <location>
        <begin position="254"/>
        <end position="273"/>
    </location>
</feature>
<dbReference type="GO" id="GO:0046677">
    <property type="term" value="P:response to antibiotic"/>
    <property type="evidence" value="ECO:0007669"/>
    <property type="project" value="UniProtKB-UniRule"/>
</dbReference>
<dbReference type="NCBIfam" id="TIGR00753">
    <property type="entry name" value="undec_PP_bacA"/>
    <property type="match status" value="1"/>
</dbReference>
<evidence type="ECO:0000256" key="2">
    <source>
        <dbReference type="ARBA" id="ARBA00010621"/>
    </source>
</evidence>
<comment type="miscellaneous">
    <text evidence="14">Bacitracin is thought to be involved in the inhibition of peptidoglycan synthesis by sequestering undecaprenyl diphosphate, thereby reducing the pool of lipid carrier available.</text>
</comment>
<keyword evidence="10 14" id="KW-0046">Antibiotic resistance</keyword>